<protein>
    <submittedName>
        <fullName evidence="2">Ubiquinol-cytochrome-c reductase cytochrome c1</fullName>
    </submittedName>
</protein>
<name>A0A5M3Z070_ASPTE</name>
<feature type="region of interest" description="Disordered" evidence="1">
    <location>
        <begin position="89"/>
        <end position="141"/>
    </location>
</feature>
<dbReference type="OrthoDB" id="5324651at2759"/>
<evidence type="ECO:0000313" key="3">
    <source>
        <dbReference type="Proteomes" id="UP000452235"/>
    </source>
</evidence>
<dbReference type="AlphaFoldDB" id="A0A5M3Z070"/>
<dbReference type="Proteomes" id="UP000452235">
    <property type="component" value="Unassembled WGS sequence"/>
</dbReference>
<keyword evidence="3" id="KW-1185">Reference proteome</keyword>
<evidence type="ECO:0000256" key="1">
    <source>
        <dbReference type="SAM" id="MobiDB-lite"/>
    </source>
</evidence>
<feature type="compositionally biased region" description="Basic and acidic residues" evidence="1">
    <location>
        <begin position="90"/>
        <end position="123"/>
    </location>
</feature>
<dbReference type="EMBL" id="BLJY01000011">
    <property type="protein sequence ID" value="GFF19896.1"/>
    <property type="molecule type" value="Genomic_DNA"/>
</dbReference>
<proteinExistence type="predicted"/>
<evidence type="ECO:0000313" key="2">
    <source>
        <dbReference type="EMBL" id="GFF19896.1"/>
    </source>
</evidence>
<reference evidence="2 3" key="1">
    <citation type="submission" date="2020-01" db="EMBL/GenBank/DDBJ databases">
        <title>Aspergillus terreus IFO 6365 whole genome shotgun sequence.</title>
        <authorList>
            <person name="Kanamasa S."/>
            <person name="Takahashi H."/>
        </authorList>
    </citation>
    <scope>NUCLEOTIDE SEQUENCE [LARGE SCALE GENOMIC DNA]</scope>
    <source>
        <strain evidence="2 3">IFO 6365</strain>
    </source>
</reference>
<accession>A0A5M3Z070</accession>
<gene>
    <name evidence="2" type="ORF">ATEIFO6365_0011015500</name>
</gene>
<comment type="caution">
    <text evidence="2">The sequence shown here is derived from an EMBL/GenBank/DDBJ whole genome shotgun (WGS) entry which is preliminary data.</text>
</comment>
<organism evidence="2 3">
    <name type="scientific">Aspergillus terreus</name>
    <dbReference type="NCBI Taxonomy" id="33178"/>
    <lineage>
        <taxon>Eukaryota</taxon>
        <taxon>Fungi</taxon>
        <taxon>Dikarya</taxon>
        <taxon>Ascomycota</taxon>
        <taxon>Pezizomycotina</taxon>
        <taxon>Eurotiomycetes</taxon>
        <taxon>Eurotiomycetidae</taxon>
        <taxon>Eurotiales</taxon>
        <taxon>Aspergillaceae</taxon>
        <taxon>Aspergillus</taxon>
        <taxon>Aspergillus subgen. Circumdati</taxon>
    </lineage>
</organism>
<sequence>MSQNEPDERLIYLACRQIFYGSYSAVRKRKQVMSLIQRNQPALTDILQEYNIDRTCNVVQRLLKDQVFQSAVRAKIRFPELFDVSPAQSADREASEAEAARDEANAVREISETEIPKDSRPDSQTRLAAEVTKGSDANETTRNSIPSLYPVYIHYRSQHLITTNIQKLVEEACFAYTQEKLPQLLVGKGWDCPEAVELTEWVKLLRQHAGDQVEKPNEVFELLCELRHTAVHRLRKTARGVQRLAENAQRFLEALEDTHRSGMVSHIRRELNMVIEEVRHNKDLLEGSYLAELQEIGAKRAALEIRERDAKQAMVDSDAQCLNEANQRIERVFQHLDSYRYIGDKGGGEMPIEQNTATSDSEEEFLEAVLDANSSG</sequence>